<name>A0A3B6U5Q8_WHEAT</name>
<dbReference type="SMR" id="A0A3B6U5Q8"/>
<dbReference type="PANTHER" id="PTHR31257:SF11">
    <property type="entry name" value="RICIN B-LIKE LECTIN R40G3"/>
    <property type="match status" value="1"/>
</dbReference>
<dbReference type="Gramene" id="TraesCLE_scaffold_115188_01G000100.1">
    <property type="protein sequence ID" value="TraesCLE_scaffold_115188_01G000100.1"/>
    <property type="gene ID" value="TraesCLE_scaffold_115188_01G000100"/>
</dbReference>
<gene>
    <name evidence="1" type="primary">LOC123159922</name>
</gene>
<dbReference type="Gramene" id="TraesCAD_scaffold_133338_01G000100.1">
    <property type="protein sequence ID" value="TraesCAD_scaffold_133338_01G000100.1"/>
    <property type="gene ID" value="TraesCAD_scaffold_133338_01G000100"/>
</dbReference>
<dbReference type="EnsemblPlants" id="TraesCSU02G100100.1">
    <property type="protein sequence ID" value="TraesCSU02G100100.1"/>
    <property type="gene ID" value="TraesCSU02G100100"/>
</dbReference>
<dbReference type="PANTHER" id="PTHR31257">
    <property type="entry name" value="RICIN B-LIKE LECTIN EULS3"/>
    <property type="match status" value="1"/>
</dbReference>
<dbReference type="CDD" id="cd23431">
    <property type="entry name" value="beta-trefoil_Ricin_AtEULS3-like"/>
    <property type="match status" value="2"/>
</dbReference>
<dbReference type="Gramene" id="TraesCSU02G100100.1">
    <property type="protein sequence ID" value="TraesCSU02G100100.1"/>
    <property type="gene ID" value="TraesCSU02G100100"/>
</dbReference>
<dbReference type="Gene3D" id="2.80.10.50">
    <property type="match status" value="2"/>
</dbReference>
<reference evidence="1" key="1">
    <citation type="submission" date="2018-08" db="EMBL/GenBank/DDBJ databases">
        <authorList>
            <person name="Rossello M."/>
        </authorList>
    </citation>
    <scope>NUCLEOTIDE SEQUENCE [LARGE SCALE GENOMIC DNA]</scope>
    <source>
        <strain evidence="1">cv. Chinese Spring</strain>
    </source>
</reference>
<dbReference type="PaxDb" id="4565-Traes_5BL_98F07B12D.1"/>
<dbReference type="SUPFAM" id="SSF50370">
    <property type="entry name" value="Ricin B-like lectins"/>
    <property type="match status" value="2"/>
</dbReference>
<dbReference type="InterPro" id="IPR035992">
    <property type="entry name" value="Ricin_B-like_lectins"/>
</dbReference>
<evidence type="ECO:0000313" key="2">
    <source>
        <dbReference type="Proteomes" id="UP000019116"/>
    </source>
</evidence>
<dbReference type="Proteomes" id="UP000019116">
    <property type="component" value="Chromosome Un"/>
</dbReference>
<sequence>MSSQGQKTFKILCRTDEDYCITVRWDDDGGIAVVMAPTNPRDQQQHWYKDTRFSSTEDEDGFPAFALVNKATGFAVKHSSGQSEPVTLVPYEYDPEAVHQSVLWTESDDVGDGFRCIRMVNNIHLNFDALDGVTELQDGTPVVLWEWLEGANQSWKILPWGTDGGLHPALSSECTMRIFCSAGEEYSIAARDGAVCLAPADPNDDLQHWVKDMRHGEDIKDEYEQPAFALVNKATGEAIQHSLEKGHPVRLAAYDPDCPDESVMWTESEDVGDDFHCIRMASNIQLNFDAVHGGEDESVVQDGTTIILFDWVEGDNQRWKIVPWCE</sequence>
<organism evidence="1">
    <name type="scientific">Triticum aestivum</name>
    <name type="common">Wheat</name>
    <dbReference type="NCBI Taxonomy" id="4565"/>
    <lineage>
        <taxon>Eukaryota</taxon>
        <taxon>Viridiplantae</taxon>
        <taxon>Streptophyta</taxon>
        <taxon>Embryophyta</taxon>
        <taxon>Tracheophyta</taxon>
        <taxon>Spermatophyta</taxon>
        <taxon>Magnoliopsida</taxon>
        <taxon>Liliopsida</taxon>
        <taxon>Poales</taxon>
        <taxon>Poaceae</taxon>
        <taxon>BOP clade</taxon>
        <taxon>Pooideae</taxon>
        <taxon>Triticodae</taxon>
        <taxon>Triticeae</taxon>
        <taxon>Triticinae</taxon>
        <taxon>Triticum</taxon>
    </lineage>
</organism>
<dbReference type="AlphaFoldDB" id="A0A3B6U5Q8"/>
<proteinExistence type="predicted"/>
<accession>A0A3B6U5Q8</accession>
<evidence type="ECO:0000313" key="1">
    <source>
        <dbReference type="EnsemblPlants" id="TraesCSU02G100100.1"/>
    </source>
</evidence>
<keyword evidence="2" id="KW-1185">Reference proteome</keyword>
<protein>
    <recommendedName>
        <fullName evidence="3">Ricin B lectin domain-containing protein</fullName>
    </recommendedName>
</protein>
<evidence type="ECO:0008006" key="3">
    <source>
        <dbReference type="Google" id="ProtNLM"/>
    </source>
</evidence>
<dbReference type="InterPro" id="IPR040249">
    <property type="entry name" value="Ricin_B-like_lectin_EULS3-like"/>
</dbReference>
<reference evidence="1" key="2">
    <citation type="submission" date="2018-10" db="UniProtKB">
        <authorList>
            <consortium name="EnsemblPlants"/>
        </authorList>
    </citation>
    <scope>IDENTIFICATION</scope>
</reference>